<evidence type="ECO:0000256" key="1">
    <source>
        <dbReference type="ARBA" id="ARBA00004123"/>
    </source>
</evidence>
<keyword evidence="5" id="KW-0539">Nucleus</keyword>
<feature type="compositionally biased region" description="Low complexity" evidence="7">
    <location>
        <begin position="99"/>
        <end position="112"/>
    </location>
</feature>
<keyword evidence="2" id="KW-0805">Transcription regulation</keyword>
<comment type="caution">
    <text evidence="9">The sequence shown here is derived from an EMBL/GenBank/DDBJ whole genome shotgun (WGS) entry which is preliminary data.</text>
</comment>
<evidence type="ECO:0000256" key="7">
    <source>
        <dbReference type="SAM" id="MobiDB-lite"/>
    </source>
</evidence>
<keyword evidence="10" id="KW-1185">Reference proteome</keyword>
<dbReference type="Gene3D" id="4.10.280.10">
    <property type="entry name" value="Helix-loop-helix DNA-binding domain"/>
    <property type="match status" value="1"/>
</dbReference>
<evidence type="ECO:0000256" key="6">
    <source>
        <dbReference type="SAM" id="Coils"/>
    </source>
</evidence>
<evidence type="ECO:0000256" key="4">
    <source>
        <dbReference type="ARBA" id="ARBA00023163"/>
    </source>
</evidence>
<dbReference type="GO" id="GO:0046983">
    <property type="term" value="F:protein dimerization activity"/>
    <property type="evidence" value="ECO:0007669"/>
    <property type="project" value="InterPro"/>
</dbReference>
<organism evidence="9 10">
    <name type="scientific">Saitoella complicata (strain BCRC 22490 / CBS 7301 / JCM 7358 / NBRC 10748 / NRRL Y-17804)</name>
    <dbReference type="NCBI Taxonomy" id="698492"/>
    <lineage>
        <taxon>Eukaryota</taxon>
        <taxon>Fungi</taxon>
        <taxon>Dikarya</taxon>
        <taxon>Ascomycota</taxon>
        <taxon>Taphrinomycotina</taxon>
        <taxon>Taphrinomycotina incertae sedis</taxon>
        <taxon>Saitoella</taxon>
    </lineage>
</organism>
<dbReference type="PANTHER" id="PTHR15741:SF37">
    <property type="entry name" value="LD38259P"/>
    <property type="match status" value="1"/>
</dbReference>
<reference evidence="9 10" key="1">
    <citation type="journal article" date="2011" name="J. Gen. Appl. Microbiol.">
        <title>Draft genome sequencing of the enigmatic yeast Saitoella complicata.</title>
        <authorList>
            <person name="Nishida H."/>
            <person name="Hamamoto M."/>
            <person name="Sugiyama J."/>
        </authorList>
    </citation>
    <scope>NUCLEOTIDE SEQUENCE [LARGE SCALE GENOMIC DNA]</scope>
    <source>
        <strain evidence="9 10">NRRL Y-17804</strain>
    </source>
</reference>
<dbReference type="GO" id="GO:0000981">
    <property type="term" value="F:DNA-binding transcription factor activity, RNA polymerase II-specific"/>
    <property type="evidence" value="ECO:0007669"/>
    <property type="project" value="TreeGrafter"/>
</dbReference>
<dbReference type="SMART" id="SM00353">
    <property type="entry name" value="HLH"/>
    <property type="match status" value="1"/>
</dbReference>
<feature type="region of interest" description="Disordered" evidence="7">
    <location>
        <begin position="54"/>
        <end position="133"/>
    </location>
</feature>
<sequence length="231" mass="25555">MDLRNIMCNEPASHIVPTKYNANTNKPRYTQISRLPPLKCDSIQRPVVVPVDQGKNLFSPQSPQYHGQLMSPAPSHGSSISTSVVDTTETQIIQHRRSSTSSEASSSTASSSGRYTPYPTQTSRPSSPSMTVAMQRSISEASVMPGGKVKRPVSLKRQMQHLRSEQKRRENLKNGFDQLKQAVPCTRESQDPKATILMKAVDYISALEAELLKAQGRVSQLEHQTGGSWYT</sequence>
<dbReference type="AlphaFoldDB" id="A0A0E9NF70"/>
<evidence type="ECO:0000313" key="10">
    <source>
        <dbReference type="Proteomes" id="UP000033140"/>
    </source>
</evidence>
<feature type="coiled-coil region" evidence="6">
    <location>
        <begin position="162"/>
        <end position="224"/>
    </location>
</feature>
<feature type="compositionally biased region" description="Polar residues" evidence="7">
    <location>
        <begin position="56"/>
        <end position="65"/>
    </location>
</feature>
<feature type="domain" description="BHLH" evidence="8">
    <location>
        <begin position="156"/>
        <end position="207"/>
    </location>
</feature>
<dbReference type="PROSITE" id="PS50888">
    <property type="entry name" value="BHLH"/>
    <property type="match status" value="1"/>
</dbReference>
<dbReference type="PANTHER" id="PTHR15741">
    <property type="entry name" value="BASIC HELIX-LOOP-HELIX ZIP TRANSCRIPTION FACTOR"/>
    <property type="match status" value="1"/>
</dbReference>
<dbReference type="SUPFAM" id="SSF47459">
    <property type="entry name" value="HLH, helix-loop-helix DNA-binding domain"/>
    <property type="match status" value="1"/>
</dbReference>
<reference evidence="9 10" key="3">
    <citation type="journal article" date="2015" name="Genome Announc.">
        <title>Draft Genome Sequence of the Archiascomycetous Yeast Saitoella complicata.</title>
        <authorList>
            <person name="Yamauchi K."/>
            <person name="Kondo S."/>
            <person name="Hamamoto M."/>
            <person name="Takahashi Y."/>
            <person name="Ogura Y."/>
            <person name="Hayashi T."/>
            <person name="Nishida H."/>
        </authorList>
    </citation>
    <scope>NUCLEOTIDE SEQUENCE [LARGE SCALE GENOMIC DNA]</scope>
    <source>
        <strain evidence="9 10">NRRL Y-17804</strain>
    </source>
</reference>
<accession>A0A0E9NF70</accession>
<dbReference type="GO" id="GO:0000978">
    <property type="term" value="F:RNA polymerase II cis-regulatory region sequence-specific DNA binding"/>
    <property type="evidence" value="ECO:0007669"/>
    <property type="project" value="TreeGrafter"/>
</dbReference>
<dbReference type="InterPro" id="IPR011598">
    <property type="entry name" value="bHLH_dom"/>
</dbReference>
<feature type="compositionally biased region" description="Polar residues" evidence="7">
    <location>
        <begin position="76"/>
        <end position="93"/>
    </location>
</feature>
<dbReference type="Pfam" id="PF00010">
    <property type="entry name" value="HLH"/>
    <property type="match status" value="1"/>
</dbReference>
<reference evidence="9 10" key="2">
    <citation type="journal article" date="2014" name="J. Gen. Appl. Microbiol.">
        <title>The early diverging ascomycetous budding yeast Saitoella complicata has three histone deacetylases belonging to the Clr6, Hos2, and Rpd3 lineages.</title>
        <authorList>
            <person name="Nishida H."/>
            <person name="Matsumoto T."/>
            <person name="Kondo S."/>
            <person name="Hamamoto M."/>
            <person name="Yoshikawa H."/>
        </authorList>
    </citation>
    <scope>NUCLEOTIDE SEQUENCE [LARGE SCALE GENOMIC DNA]</scope>
    <source>
        <strain evidence="9 10">NRRL Y-17804</strain>
    </source>
</reference>
<proteinExistence type="predicted"/>
<gene>
    <name evidence="9" type="ORF">G7K_2657-t1</name>
</gene>
<keyword evidence="3" id="KW-0238">DNA-binding</keyword>
<evidence type="ECO:0000259" key="8">
    <source>
        <dbReference type="PROSITE" id="PS50888"/>
    </source>
</evidence>
<evidence type="ECO:0000256" key="2">
    <source>
        <dbReference type="ARBA" id="ARBA00023015"/>
    </source>
</evidence>
<feature type="compositionally biased region" description="Polar residues" evidence="7">
    <location>
        <begin position="118"/>
        <end position="133"/>
    </location>
</feature>
<evidence type="ECO:0000313" key="9">
    <source>
        <dbReference type="EMBL" id="GAO48484.1"/>
    </source>
</evidence>
<dbReference type="InterPro" id="IPR036638">
    <property type="entry name" value="HLH_DNA-bd_sf"/>
</dbReference>
<keyword evidence="4" id="KW-0804">Transcription</keyword>
<evidence type="ECO:0000256" key="3">
    <source>
        <dbReference type="ARBA" id="ARBA00023125"/>
    </source>
</evidence>
<name>A0A0E9NF70_SAICN</name>
<comment type="subcellular location">
    <subcellularLocation>
        <location evidence="1">Nucleus</location>
    </subcellularLocation>
</comment>
<dbReference type="Proteomes" id="UP000033140">
    <property type="component" value="Unassembled WGS sequence"/>
</dbReference>
<dbReference type="InterPro" id="IPR052207">
    <property type="entry name" value="Max-like/E-box_TFs"/>
</dbReference>
<dbReference type="GO" id="GO:0005634">
    <property type="term" value="C:nucleus"/>
    <property type="evidence" value="ECO:0007669"/>
    <property type="project" value="UniProtKB-SubCell"/>
</dbReference>
<keyword evidence="6" id="KW-0175">Coiled coil</keyword>
<protein>
    <recommendedName>
        <fullName evidence="8">BHLH domain-containing protein</fullName>
    </recommendedName>
</protein>
<dbReference type="STRING" id="698492.A0A0E9NF70"/>
<dbReference type="EMBL" id="BACD03000015">
    <property type="protein sequence ID" value="GAO48484.1"/>
    <property type="molecule type" value="Genomic_DNA"/>
</dbReference>
<evidence type="ECO:0000256" key="5">
    <source>
        <dbReference type="ARBA" id="ARBA00023242"/>
    </source>
</evidence>